<feature type="non-terminal residue" evidence="1">
    <location>
        <position position="510"/>
    </location>
</feature>
<organism evidence="1">
    <name type="scientific">Alectorobius mimon</name>
    <dbReference type="NCBI Taxonomy" id="360319"/>
    <lineage>
        <taxon>Eukaryota</taxon>
        <taxon>Metazoa</taxon>
        <taxon>Ecdysozoa</taxon>
        <taxon>Arthropoda</taxon>
        <taxon>Chelicerata</taxon>
        <taxon>Arachnida</taxon>
        <taxon>Acari</taxon>
        <taxon>Parasitiformes</taxon>
        <taxon>Ixodida</taxon>
        <taxon>Ixodoidea</taxon>
        <taxon>Argasidae</taxon>
        <taxon>Ornithodorinae</taxon>
        <taxon>Alectorobius</taxon>
    </lineage>
</organism>
<evidence type="ECO:0000313" key="1">
    <source>
        <dbReference type="EMBL" id="JAR87475.1"/>
    </source>
</evidence>
<dbReference type="PANTHER" id="PTHR15261:SF4">
    <property type="entry name" value="THROMBOSPONDIN-TYPE LAMININ G DOMAIN AND EAR REPEAT-CONTAINING PROTEIN"/>
    <property type="match status" value="1"/>
</dbReference>
<protein>
    <submittedName>
        <fullName evidence="1">Uncharacterized protein</fullName>
    </submittedName>
</protein>
<dbReference type="AlphaFoldDB" id="A0A147BAS7"/>
<feature type="non-terminal residue" evidence="1">
    <location>
        <position position="1"/>
    </location>
</feature>
<accession>A0A147BAS7</accession>
<sequence>VPMSFEHLTIPHLSVDGTVNGIDTSKLVTLSGNHVLTGNLRFTRPVFTRDVLLSGLLGGHRFSPQHFMLTEGDQTVTGGYVMPDTNVHALQVKGLCNGIDLNKFYATALTTNGNHVVNGRKTFQQMAVNGILHMGNGALFNGADLPDLFRNVMWTHGNQVATGSHNYSNAQFRNIKVAGAVNGLQLPGPDTVLVNQDVVIPAEKVFTSDTYTNELHVNVAINGIRRLKDGYSDWKGQLDILVKTPSQIIPGRKTFKSIVLNHQSTVGRFVDGVDLSELAALMRRRRTPVMNGTWTFTGNVIFKGKTTVGGLVNGRKLQDLYTRALRLDAPVFPNYERVVFTKNVLAKTVRCPDINGFHVPSSFVLRHGPKVMSGEKGFRHLRLTGDVKVKGLVDGIDLGVIKDTLFSKGNQVVNAPKIFKQNLHAKHLVVRKSINGVNVADFCRLNENCIFTVPKDFQSMKVKGGVVANNLISRGTLNGIRVAELFRDTLLYSAHQTVRGHKTFSNLTIP</sequence>
<name>A0A147BAS7_9ACAR</name>
<dbReference type="GO" id="GO:0007165">
    <property type="term" value="P:signal transduction"/>
    <property type="evidence" value="ECO:0007669"/>
    <property type="project" value="TreeGrafter"/>
</dbReference>
<reference evidence="1" key="1">
    <citation type="submission" date="2016-03" db="EMBL/GenBank/DDBJ databases">
        <title>Gut transcriptome analysis on engorged females of Ornithodoros mimon (Acari: Argasidae) and phylogenetic inferences of soft ticks.</title>
        <authorList>
            <person name="Landulfo G.A."/>
            <person name="Giovanni D."/>
            <person name="Carvalho E."/>
            <person name="Junqueira-de-Azevedo I."/>
            <person name="Patane J."/>
            <person name="Mendoca R."/>
            <person name="Barros-Battesti D."/>
        </authorList>
    </citation>
    <scope>NUCLEOTIDE SEQUENCE</scope>
    <source>
        <strain evidence="1">Females</strain>
        <tissue evidence="1">Gut</tissue>
    </source>
</reference>
<proteinExistence type="predicted"/>
<dbReference type="EMBL" id="GEIB01000384">
    <property type="protein sequence ID" value="JAR87475.1"/>
    <property type="molecule type" value="Transcribed_RNA"/>
</dbReference>
<dbReference type="PANTHER" id="PTHR15261">
    <property type="entry name" value="THROMBOSPONDIN-TYPE LAMININ G DOMAIN AND EAR REPEAT-CONTAINING"/>
    <property type="match status" value="1"/>
</dbReference>